<dbReference type="Pfam" id="PF14518">
    <property type="entry name" value="Haem_oxygenas_2"/>
    <property type="match status" value="1"/>
</dbReference>
<organism evidence="1 2">
    <name type="scientific">Nocardioides daedukensis</name>
    <dbReference type="NCBI Taxonomy" id="634462"/>
    <lineage>
        <taxon>Bacteria</taxon>
        <taxon>Bacillati</taxon>
        <taxon>Actinomycetota</taxon>
        <taxon>Actinomycetes</taxon>
        <taxon>Propionibacteriales</taxon>
        <taxon>Nocardioidaceae</taxon>
        <taxon>Nocardioides</taxon>
    </lineage>
</organism>
<dbReference type="Gene3D" id="1.20.910.10">
    <property type="entry name" value="Heme oxygenase-like"/>
    <property type="match status" value="1"/>
</dbReference>
<dbReference type="RefSeq" id="WP_179500476.1">
    <property type="nucleotide sequence ID" value="NZ_JACCAA010000001.1"/>
</dbReference>
<gene>
    <name evidence="1" type="ORF">BJ980_000085</name>
</gene>
<evidence type="ECO:0000313" key="2">
    <source>
        <dbReference type="Proteomes" id="UP000540656"/>
    </source>
</evidence>
<accession>A0A7Y9UNG8</accession>
<comment type="caution">
    <text evidence="1">The sequence shown here is derived from an EMBL/GenBank/DDBJ whole genome shotgun (WGS) entry which is preliminary data.</text>
</comment>
<sequence length="341" mass="37790">MQLPAPRGPLSQQVCEILAGRSSDQPSVASLPRPVDQLIDDDDFQLALWMLFELHYRGFDGVDPDLEWDPLLIHSRGRLEACLEELLRDLTRDDVRRAKETGGDFATRLITLIDELDRGSLATFLQRRASKEQFSDFMRQRSIYHLKESDPQSFVLARIDGPAKAALAEVQYDEYGAGDPDRLHAGLFARALDSLGLDSTYGAYIDEASASTLAVNNVMSMFALRRRLRGASLGHLAAFEATSSAPCRRIVGGAERLGLPHAAAHYFDEHVEADAVHEQLAIRNICATLVEQDPRLEDDVLLGAASCLKMDQIAGAALTQRWDVEQARPRVVREQRIGANA</sequence>
<proteinExistence type="predicted"/>
<dbReference type="AlphaFoldDB" id="A0A7Y9UNG8"/>
<evidence type="ECO:0000313" key="1">
    <source>
        <dbReference type="EMBL" id="NYG57162.1"/>
    </source>
</evidence>
<dbReference type="SUPFAM" id="SSF48613">
    <property type="entry name" value="Heme oxygenase-like"/>
    <property type="match status" value="1"/>
</dbReference>
<dbReference type="EMBL" id="JACCAA010000001">
    <property type="protein sequence ID" value="NYG57162.1"/>
    <property type="molecule type" value="Genomic_DNA"/>
</dbReference>
<dbReference type="InterPro" id="IPR016084">
    <property type="entry name" value="Haem_Oase-like_multi-hlx"/>
</dbReference>
<keyword evidence="2" id="KW-1185">Reference proteome</keyword>
<dbReference type="SMART" id="SM01236">
    <property type="entry name" value="Haem_oxygenase_2"/>
    <property type="match status" value="1"/>
</dbReference>
<dbReference type="Proteomes" id="UP000540656">
    <property type="component" value="Unassembled WGS sequence"/>
</dbReference>
<protein>
    <recommendedName>
        <fullName evidence="3">Iron-containing redox enzyme family protein</fullName>
    </recommendedName>
</protein>
<name>A0A7Y9UNG8_9ACTN</name>
<evidence type="ECO:0008006" key="3">
    <source>
        <dbReference type="Google" id="ProtNLM"/>
    </source>
</evidence>
<reference evidence="1 2" key="1">
    <citation type="submission" date="2020-07" db="EMBL/GenBank/DDBJ databases">
        <title>Sequencing the genomes of 1000 actinobacteria strains.</title>
        <authorList>
            <person name="Klenk H.-P."/>
        </authorList>
    </citation>
    <scope>NUCLEOTIDE SEQUENCE [LARGE SCALE GENOMIC DNA]</scope>
    <source>
        <strain evidence="1 2">DSM 23819</strain>
    </source>
</reference>